<proteinExistence type="predicted"/>
<evidence type="ECO:0008006" key="4">
    <source>
        <dbReference type="Google" id="ProtNLM"/>
    </source>
</evidence>
<comment type="caution">
    <text evidence="2">The sequence shown here is derived from an EMBL/GenBank/DDBJ whole genome shotgun (WGS) entry which is preliminary data.</text>
</comment>
<sequence>METEKRNHHNRHRVGKRNFQANLKPEETALVDRVKALHNLKTDRQLLLYLCGKEVAHA</sequence>
<evidence type="ECO:0000313" key="3">
    <source>
        <dbReference type="Proteomes" id="UP001308005"/>
    </source>
</evidence>
<name>A0ABU6CVE5_9GAMM</name>
<dbReference type="Proteomes" id="UP001308005">
    <property type="component" value="Unassembled WGS sequence"/>
</dbReference>
<gene>
    <name evidence="2" type="ORF">VSS37_03845</name>
</gene>
<evidence type="ECO:0000313" key="2">
    <source>
        <dbReference type="EMBL" id="MEB4590104.1"/>
    </source>
</evidence>
<feature type="compositionally biased region" description="Basic residues" evidence="1">
    <location>
        <begin position="1"/>
        <end position="16"/>
    </location>
</feature>
<evidence type="ECO:0000256" key="1">
    <source>
        <dbReference type="SAM" id="MobiDB-lite"/>
    </source>
</evidence>
<reference evidence="3" key="1">
    <citation type="submission" date="2023-07" db="EMBL/GenBank/DDBJ databases">
        <title>The carbon used by Thiothrix.</title>
        <authorList>
            <person name="Chen L."/>
        </authorList>
    </citation>
    <scope>NUCLEOTIDE SEQUENCE [LARGE SCALE GENOMIC DNA]</scope>
</reference>
<accession>A0ABU6CVE5</accession>
<feature type="region of interest" description="Disordered" evidence="1">
    <location>
        <begin position="1"/>
        <end position="21"/>
    </location>
</feature>
<dbReference type="EMBL" id="JAYMYJ010000030">
    <property type="protein sequence ID" value="MEB4590104.1"/>
    <property type="molecule type" value="Genomic_DNA"/>
</dbReference>
<keyword evidence="3" id="KW-1185">Reference proteome</keyword>
<organism evidence="2 3">
    <name type="scientific">Candidatus Thiothrix phosphatis</name>
    <dbReference type="NCBI Taxonomy" id="3112415"/>
    <lineage>
        <taxon>Bacteria</taxon>
        <taxon>Pseudomonadati</taxon>
        <taxon>Pseudomonadota</taxon>
        <taxon>Gammaproteobacteria</taxon>
        <taxon>Thiotrichales</taxon>
        <taxon>Thiotrichaceae</taxon>
        <taxon>Thiothrix</taxon>
    </lineage>
</organism>
<reference evidence="2 3" key="2">
    <citation type="submission" date="2024-01" db="EMBL/GenBank/DDBJ databases">
        <authorList>
            <person name="Xie X."/>
        </authorList>
    </citation>
    <scope>NUCLEOTIDE SEQUENCE [LARGE SCALE GENOMIC DNA]</scope>
    <source>
        <strain evidence="2">SCUT-1</strain>
    </source>
</reference>
<protein>
    <recommendedName>
        <fullName evidence="4">Transposase</fullName>
    </recommendedName>
</protein>
<dbReference type="RefSeq" id="WP_324693340.1">
    <property type="nucleotide sequence ID" value="NZ_JAYMYJ010000030.1"/>
</dbReference>